<evidence type="ECO:0000313" key="3">
    <source>
        <dbReference type="Proteomes" id="UP000244810"/>
    </source>
</evidence>
<dbReference type="Proteomes" id="UP000244810">
    <property type="component" value="Unassembled WGS sequence"/>
</dbReference>
<reference evidence="2 3" key="1">
    <citation type="journal article" date="2011" name="Syst. Appl. Microbiol.">
        <title>Defluviimonas denitrificans gen. nov., sp. nov., and Pararhodobacter aggregans gen. nov., sp. nov., non-phototrophic Rhodobacteraceae from the biofilter of a marine aquaculture.</title>
        <authorList>
            <person name="Foesel B.U."/>
            <person name="Drake H.L."/>
            <person name="Schramm A."/>
        </authorList>
    </citation>
    <scope>NUCLEOTIDE SEQUENCE [LARGE SCALE GENOMIC DNA]</scope>
    <source>
        <strain evidence="2 3">D1-19</strain>
    </source>
</reference>
<dbReference type="InterPro" id="IPR041649">
    <property type="entry name" value="NepR"/>
</dbReference>
<feature type="domain" description="Anti-sigma factor NepR" evidence="1">
    <location>
        <begin position="12"/>
        <end position="45"/>
    </location>
</feature>
<evidence type="ECO:0000259" key="1">
    <source>
        <dbReference type="Pfam" id="PF18557"/>
    </source>
</evidence>
<protein>
    <submittedName>
        <fullName evidence="2">Transcriptional regulator</fullName>
    </submittedName>
</protein>
<sequence length="51" mass="6046">MHNEQPSSALEDQIADNLRRAFQERASEKVPDRFLDLLRQLRTQDETHHDS</sequence>
<dbReference type="OrthoDB" id="7875342at2"/>
<dbReference type="EMBL" id="QDDR01000001">
    <property type="protein sequence ID" value="PVE48894.1"/>
    <property type="molecule type" value="Genomic_DNA"/>
</dbReference>
<organism evidence="2 3">
    <name type="scientific">Pararhodobacter aggregans</name>
    <dbReference type="NCBI Taxonomy" id="404875"/>
    <lineage>
        <taxon>Bacteria</taxon>
        <taxon>Pseudomonadati</taxon>
        <taxon>Pseudomonadota</taxon>
        <taxon>Alphaproteobacteria</taxon>
        <taxon>Rhodobacterales</taxon>
        <taxon>Paracoccaceae</taxon>
        <taxon>Pararhodobacter</taxon>
    </lineage>
</organism>
<dbReference type="RefSeq" id="WP_107754562.1">
    <property type="nucleotide sequence ID" value="NZ_JBLWSZ010000037.1"/>
</dbReference>
<name>A0A2T7UW80_9RHOB</name>
<dbReference type="Pfam" id="PF18557">
    <property type="entry name" value="NepR"/>
    <property type="match status" value="1"/>
</dbReference>
<evidence type="ECO:0000313" key="2">
    <source>
        <dbReference type="EMBL" id="PVE48894.1"/>
    </source>
</evidence>
<comment type="caution">
    <text evidence="2">The sequence shown here is derived from an EMBL/GenBank/DDBJ whole genome shotgun (WGS) entry which is preliminary data.</text>
</comment>
<dbReference type="AlphaFoldDB" id="A0A2T7UW80"/>
<proteinExistence type="predicted"/>
<gene>
    <name evidence="2" type="ORF">DDE23_00365</name>
</gene>
<keyword evidence="3" id="KW-1185">Reference proteome</keyword>
<accession>A0A2T7UW80</accession>